<feature type="region of interest" description="Disordered" evidence="1">
    <location>
        <begin position="1"/>
        <end position="38"/>
    </location>
</feature>
<keyword evidence="3" id="KW-1185">Reference proteome</keyword>
<dbReference type="AlphaFoldDB" id="A0A6V7HHP3"/>
<evidence type="ECO:0000313" key="2">
    <source>
        <dbReference type="EMBL" id="CAD1479141.1"/>
    </source>
</evidence>
<reference evidence="2" key="1">
    <citation type="submission" date="2020-07" db="EMBL/GenBank/DDBJ databases">
        <authorList>
            <person name="Nazaruddin N."/>
        </authorList>
    </citation>
    <scope>NUCLEOTIDE SEQUENCE</scope>
</reference>
<evidence type="ECO:0000256" key="1">
    <source>
        <dbReference type="SAM" id="MobiDB-lite"/>
    </source>
</evidence>
<comment type="caution">
    <text evidence="2">The sequence shown here is derived from an EMBL/GenBank/DDBJ whole genome shotgun (WGS) entry which is preliminary data.</text>
</comment>
<proteinExistence type="predicted"/>
<name>A0A6V7HHP3_9HYME</name>
<dbReference type="EMBL" id="CAJDYZ010011238">
    <property type="protein sequence ID" value="CAD1479141.1"/>
    <property type="molecule type" value="Genomic_DNA"/>
</dbReference>
<feature type="compositionally biased region" description="Basic and acidic residues" evidence="1">
    <location>
        <begin position="1"/>
        <end position="20"/>
    </location>
</feature>
<evidence type="ECO:0000313" key="3">
    <source>
        <dbReference type="Proteomes" id="UP000752696"/>
    </source>
</evidence>
<accession>A0A6V7HHP3</accession>
<protein>
    <submittedName>
        <fullName evidence="2">Uncharacterized protein</fullName>
    </submittedName>
</protein>
<sequence length="38" mass="4257">MKNKKSLGDKTRGTTEEMMKGTKCTGTNNEKPIRSRAK</sequence>
<organism evidence="2 3">
    <name type="scientific">Heterotrigona itama</name>
    <dbReference type="NCBI Taxonomy" id="395501"/>
    <lineage>
        <taxon>Eukaryota</taxon>
        <taxon>Metazoa</taxon>
        <taxon>Ecdysozoa</taxon>
        <taxon>Arthropoda</taxon>
        <taxon>Hexapoda</taxon>
        <taxon>Insecta</taxon>
        <taxon>Pterygota</taxon>
        <taxon>Neoptera</taxon>
        <taxon>Endopterygota</taxon>
        <taxon>Hymenoptera</taxon>
        <taxon>Apocrita</taxon>
        <taxon>Aculeata</taxon>
        <taxon>Apoidea</taxon>
        <taxon>Anthophila</taxon>
        <taxon>Apidae</taxon>
        <taxon>Heterotrigona</taxon>
    </lineage>
</organism>
<dbReference type="Proteomes" id="UP000752696">
    <property type="component" value="Unassembled WGS sequence"/>
</dbReference>
<gene>
    <name evidence="2" type="ORF">MHI_LOCUS843466</name>
</gene>